<dbReference type="AlphaFoldDB" id="A0A2U2I6X3"/>
<protein>
    <recommendedName>
        <fullName evidence="3">TOBE domain-containing protein</fullName>
    </recommendedName>
</protein>
<accession>A0A2U2I6X3</accession>
<dbReference type="EMBL" id="PXWF02000020">
    <property type="protein sequence ID" value="PWF55513.1"/>
    <property type="molecule type" value="Genomic_DNA"/>
</dbReference>
<dbReference type="InterPro" id="IPR012340">
    <property type="entry name" value="NA-bd_OB-fold"/>
</dbReference>
<name>A0A2U2I6X3_9BURK</name>
<sequence>MDEEDHSCLLSVGFGGELRSHGYQGLKLLGQTRTLSRPGLNDMAAVTPSGGDSLTVKMAEAPAAGAPVTLGMRPEHIVLDTQGGIPATVFAVERPGPGRPALPLRLSLEKPICQAVAPQEKAKNPRARVHCGYSLAE</sequence>
<proteinExistence type="predicted"/>
<evidence type="ECO:0008006" key="3">
    <source>
        <dbReference type="Google" id="ProtNLM"/>
    </source>
</evidence>
<keyword evidence="2" id="KW-1185">Reference proteome</keyword>
<comment type="caution">
    <text evidence="1">The sequence shown here is derived from an EMBL/GenBank/DDBJ whole genome shotgun (WGS) entry which is preliminary data.</text>
</comment>
<dbReference type="Gene3D" id="2.40.50.100">
    <property type="match status" value="1"/>
</dbReference>
<reference evidence="1 2" key="1">
    <citation type="submission" date="2018-04" db="EMBL/GenBank/DDBJ databases">
        <title>Massilia violaceinigra sp. nov., a novel purple-pigmented bacterium isolated from Tianshan glacier, Xinjiang, China.</title>
        <authorList>
            <person name="Wang H."/>
        </authorList>
    </citation>
    <scope>NUCLEOTIDE SEQUENCE [LARGE SCALE GENOMIC DNA]</scope>
    <source>
        <strain evidence="1 2">B448-2</strain>
    </source>
</reference>
<organism evidence="1 2">
    <name type="scientific">Massilia glaciei</name>
    <dbReference type="NCBI Taxonomy" id="1524097"/>
    <lineage>
        <taxon>Bacteria</taxon>
        <taxon>Pseudomonadati</taxon>
        <taxon>Pseudomonadota</taxon>
        <taxon>Betaproteobacteria</taxon>
        <taxon>Burkholderiales</taxon>
        <taxon>Oxalobacteraceae</taxon>
        <taxon>Telluria group</taxon>
        <taxon>Massilia</taxon>
    </lineage>
</organism>
<dbReference type="InterPro" id="IPR008995">
    <property type="entry name" value="Mo/tungstate-bd_C_term_dom"/>
</dbReference>
<dbReference type="Gene3D" id="2.40.50.140">
    <property type="entry name" value="Nucleic acid-binding proteins"/>
    <property type="match status" value="1"/>
</dbReference>
<dbReference type="Proteomes" id="UP000241421">
    <property type="component" value="Unassembled WGS sequence"/>
</dbReference>
<gene>
    <name evidence="1" type="ORF">C7C56_001465</name>
</gene>
<evidence type="ECO:0000313" key="2">
    <source>
        <dbReference type="Proteomes" id="UP000241421"/>
    </source>
</evidence>
<dbReference type="RefSeq" id="WP_106755732.1">
    <property type="nucleotide sequence ID" value="NZ_PXWF02000020.1"/>
</dbReference>
<dbReference type="SUPFAM" id="SSF50331">
    <property type="entry name" value="MOP-like"/>
    <property type="match status" value="1"/>
</dbReference>
<evidence type="ECO:0000313" key="1">
    <source>
        <dbReference type="EMBL" id="PWF55513.1"/>
    </source>
</evidence>